<dbReference type="STRING" id="34097.SAMN02745150_01016"/>
<reference evidence="2" key="1">
    <citation type="submission" date="2016-10" db="EMBL/GenBank/DDBJ databases">
        <authorList>
            <person name="Varghese N."/>
            <person name="Submissions S."/>
        </authorList>
    </citation>
    <scope>NUCLEOTIDE SEQUENCE [LARGE SCALE GENOMIC DNA]</scope>
    <source>
        <strain evidence="2">ATCC 43811</strain>
    </source>
</reference>
<dbReference type="Proteomes" id="UP000240042">
    <property type="component" value="Unassembled WGS sequence"/>
</dbReference>
<dbReference type="AlphaFoldDB" id="A0A1I1EAT4"/>
<organism evidence="1 2">
    <name type="scientific">Brevinema andersonii</name>
    <dbReference type="NCBI Taxonomy" id="34097"/>
    <lineage>
        <taxon>Bacteria</taxon>
        <taxon>Pseudomonadati</taxon>
        <taxon>Spirochaetota</taxon>
        <taxon>Spirochaetia</taxon>
        <taxon>Brevinematales</taxon>
        <taxon>Brevinemataceae</taxon>
        <taxon>Brevinema</taxon>
    </lineage>
</organism>
<name>A0A1I1EAT4_BREAD</name>
<accession>A0A1I1EAT4</accession>
<protein>
    <submittedName>
        <fullName evidence="1">Uncharacterized protein</fullName>
    </submittedName>
</protein>
<proteinExistence type="predicted"/>
<keyword evidence="2" id="KW-1185">Reference proteome</keyword>
<evidence type="ECO:0000313" key="2">
    <source>
        <dbReference type="Proteomes" id="UP000240042"/>
    </source>
</evidence>
<dbReference type="EMBL" id="FOKY01000009">
    <property type="protein sequence ID" value="SFB83712.1"/>
    <property type="molecule type" value="Genomic_DNA"/>
</dbReference>
<sequence>MFADYYKSLEEVEQAARETEIFFSDGMTKRFSFMKALLQKMKRLTKI</sequence>
<gene>
    <name evidence="1" type="ORF">SAMN02745150_01016</name>
</gene>
<evidence type="ECO:0000313" key="1">
    <source>
        <dbReference type="EMBL" id="SFB83712.1"/>
    </source>
</evidence>